<feature type="region of interest" description="Disordered" evidence="6">
    <location>
        <begin position="544"/>
        <end position="607"/>
    </location>
</feature>
<evidence type="ECO:0000313" key="9">
    <source>
        <dbReference type="Proteomes" id="UP000002195"/>
    </source>
</evidence>
<evidence type="ECO:0000256" key="2">
    <source>
        <dbReference type="ARBA" id="ARBA00022670"/>
    </source>
</evidence>
<keyword evidence="3" id="KW-0732">Signal</keyword>
<evidence type="ECO:0000256" key="5">
    <source>
        <dbReference type="ARBA" id="ARBA00023180"/>
    </source>
</evidence>
<evidence type="ECO:0000256" key="3">
    <source>
        <dbReference type="ARBA" id="ARBA00022729"/>
    </source>
</evidence>
<evidence type="ECO:0000256" key="7">
    <source>
        <dbReference type="SAM" id="Phobius"/>
    </source>
</evidence>
<proteinExistence type="inferred from homology"/>
<evidence type="ECO:0000313" key="8">
    <source>
        <dbReference type="EMBL" id="EAL68322.1"/>
    </source>
</evidence>
<feature type="compositionally biased region" description="Low complexity" evidence="6">
    <location>
        <begin position="595"/>
        <end position="607"/>
    </location>
</feature>
<dbReference type="ESTHER" id="dicdi-q54yd0">
    <property type="family name" value="Prolylcarboxypeptidase"/>
</dbReference>
<sequence>MKIKNKTTKCFTIIPPSLTTSTTKNIKLRNYNLNNIYIFLIIILINLIMIEPIKSMENQINLTPLASMPVQPYYIFQQTINHLSYDTIGTFEQRFSVNKKFVPINGKPKAVFFLVSGEGPLSSEIVNHNPFVQIANETQALIVALELRYYGESMPFLNMNNSNMAYLTTDQILEDLATFQVFFTNKYQLNDIKWIIMGCSYAGTISAWYRLKYPHLVTAAIASSSPFRAELRFTEYDVKVRQNLGAPCSKAFKNLFSYIEHLMIKNNSYVKSKFTCERQLDDRMFLYLLSEALTYSVQYDARFKIISGFCPKFVKLTNSSEALLDMFSSYVKNMFLFQNVSCDAYNLYEFASNEIDYSGTRSWTWQLCREYGWFMVPSGPDSFKPQSLGECWWQNDVCKTLYGRAMRPTVDRINMVYGSTNFKYISNVLFTNCGNDPWSTLSIDPSVSLPFSQQIHIPGESHCANWLSEQPSDSIELKNARALANSFLRQFIRPDCDENDCSTKNGLCIAKKLTDLQATSVCISNGKIQISNQLKNQLNIMKENGTTSTTTTSNNGNPSTTSNSNNNSINNENNLSSHAGNSMDVDEDDQREVCSSNGSMSSSSPSKNSLYFTNTLALTTTLSFISILSTLILIL</sequence>
<dbReference type="GO" id="GO:0070008">
    <property type="term" value="F:serine-type exopeptidase activity"/>
    <property type="evidence" value="ECO:0007669"/>
    <property type="project" value="InterPro"/>
</dbReference>
<gene>
    <name evidence="8" type="ORF">DDB_G0278299</name>
</gene>
<protein>
    <recommendedName>
        <fullName evidence="10">Serine protease K12H4.7</fullName>
    </recommendedName>
</protein>
<keyword evidence="7" id="KW-0472">Membrane</keyword>
<dbReference type="PaxDb" id="44689-DDB0205356"/>
<dbReference type="SUPFAM" id="SSF53474">
    <property type="entry name" value="alpha/beta-Hydrolases"/>
    <property type="match status" value="1"/>
</dbReference>
<feature type="transmembrane region" description="Helical" evidence="7">
    <location>
        <begin position="31"/>
        <end position="50"/>
    </location>
</feature>
<evidence type="ECO:0008006" key="10">
    <source>
        <dbReference type="Google" id="ProtNLM"/>
    </source>
</evidence>
<dbReference type="PANTHER" id="PTHR11010:SF33">
    <property type="entry name" value="SERINE PROTEASE K12H4.7"/>
    <property type="match status" value="1"/>
</dbReference>
<dbReference type="KEGG" id="ddi:DDB_G0278299"/>
<comment type="caution">
    <text evidence="8">The sequence shown here is derived from an EMBL/GenBank/DDBJ whole genome shotgun (WGS) entry which is preliminary data.</text>
</comment>
<keyword evidence="7" id="KW-1133">Transmembrane helix</keyword>
<dbReference type="AlphaFoldDB" id="Q54YD0"/>
<dbReference type="VEuPathDB" id="AmoebaDB:DDB_G0278299"/>
<dbReference type="HOGENOM" id="CLU_431135_0_0_1"/>
<feature type="compositionally biased region" description="Low complexity" evidence="6">
    <location>
        <begin position="544"/>
        <end position="577"/>
    </location>
</feature>
<name>Q54YD0_DICDI</name>
<keyword evidence="5" id="KW-0325">Glycoprotein</keyword>
<evidence type="ECO:0000256" key="4">
    <source>
        <dbReference type="ARBA" id="ARBA00022801"/>
    </source>
</evidence>
<dbReference type="Proteomes" id="UP000002195">
    <property type="component" value="Unassembled WGS sequence"/>
</dbReference>
<keyword evidence="7" id="KW-0812">Transmembrane</keyword>
<dbReference type="InterPro" id="IPR008758">
    <property type="entry name" value="Peptidase_S28"/>
</dbReference>
<dbReference type="GO" id="GO:0006508">
    <property type="term" value="P:proteolysis"/>
    <property type="evidence" value="ECO:0007669"/>
    <property type="project" value="UniProtKB-KW"/>
</dbReference>
<dbReference type="GeneID" id="8621481"/>
<dbReference type="EMBL" id="AAFI02000023">
    <property type="protein sequence ID" value="EAL68322.1"/>
    <property type="molecule type" value="Genomic_DNA"/>
</dbReference>
<evidence type="ECO:0000256" key="1">
    <source>
        <dbReference type="ARBA" id="ARBA00011079"/>
    </source>
</evidence>
<dbReference type="Pfam" id="PF05577">
    <property type="entry name" value="Peptidase_S28"/>
    <property type="match status" value="1"/>
</dbReference>
<dbReference type="PhylomeDB" id="Q54YD0"/>
<keyword evidence="4" id="KW-0378">Hydrolase</keyword>
<organism evidence="8 9">
    <name type="scientific">Dictyostelium discoideum</name>
    <name type="common">Social amoeba</name>
    <dbReference type="NCBI Taxonomy" id="44689"/>
    <lineage>
        <taxon>Eukaryota</taxon>
        <taxon>Amoebozoa</taxon>
        <taxon>Evosea</taxon>
        <taxon>Eumycetozoa</taxon>
        <taxon>Dictyostelia</taxon>
        <taxon>Dictyosteliales</taxon>
        <taxon>Dictyosteliaceae</taxon>
        <taxon>Dictyostelium</taxon>
    </lineage>
</organism>
<dbReference type="Gene3D" id="3.40.50.1820">
    <property type="entry name" value="alpha/beta hydrolase"/>
    <property type="match status" value="1"/>
</dbReference>
<dbReference type="SMR" id="Q54YD0"/>
<keyword evidence="9" id="KW-1185">Reference proteome</keyword>
<dbReference type="dictyBase" id="DDB_G0278299"/>
<evidence type="ECO:0000256" key="6">
    <source>
        <dbReference type="SAM" id="MobiDB-lite"/>
    </source>
</evidence>
<dbReference type="eggNOG" id="KOG2182">
    <property type="taxonomic scope" value="Eukaryota"/>
</dbReference>
<dbReference type="InParanoid" id="Q54YD0"/>
<keyword evidence="2" id="KW-0645">Protease</keyword>
<dbReference type="OMA" id="ESHCANW"/>
<reference evidence="8 9" key="1">
    <citation type="journal article" date="2005" name="Nature">
        <title>The genome of the social amoeba Dictyostelium discoideum.</title>
        <authorList>
            <consortium name="The Dictyostelium discoideum Sequencing Consortium"/>
            <person name="Eichinger L."/>
            <person name="Pachebat J.A."/>
            <person name="Glockner G."/>
            <person name="Rajandream M.A."/>
            <person name="Sucgang R."/>
            <person name="Berriman M."/>
            <person name="Song J."/>
            <person name="Olsen R."/>
            <person name="Szafranski K."/>
            <person name="Xu Q."/>
            <person name="Tunggal B."/>
            <person name="Kummerfeld S."/>
            <person name="Madera M."/>
            <person name="Konfortov B.A."/>
            <person name="Rivero F."/>
            <person name="Bankier A.T."/>
            <person name="Lehmann R."/>
            <person name="Hamlin N."/>
            <person name="Davies R."/>
            <person name="Gaudet P."/>
            <person name="Fey P."/>
            <person name="Pilcher K."/>
            <person name="Chen G."/>
            <person name="Saunders D."/>
            <person name="Sodergren E."/>
            <person name="Davis P."/>
            <person name="Kerhornou A."/>
            <person name="Nie X."/>
            <person name="Hall N."/>
            <person name="Anjard C."/>
            <person name="Hemphill L."/>
            <person name="Bason N."/>
            <person name="Farbrother P."/>
            <person name="Desany B."/>
            <person name="Just E."/>
            <person name="Morio T."/>
            <person name="Rost R."/>
            <person name="Churcher C."/>
            <person name="Cooper J."/>
            <person name="Haydock S."/>
            <person name="van Driessche N."/>
            <person name="Cronin A."/>
            <person name="Goodhead I."/>
            <person name="Muzny D."/>
            <person name="Mourier T."/>
            <person name="Pain A."/>
            <person name="Lu M."/>
            <person name="Harper D."/>
            <person name="Lindsay R."/>
            <person name="Hauser H."/>
            <person name="James K."/>
            <person name="Quiles M."/>
            <person name="Madan Babu M."/>
            <person name="Saito T."/>
            <person name="Buchrieser C."/>
            <person name="Wardroper A."/>
            <person name="Felder M."/>
            <person name="Thangavelu M."/>
            <person name="Johnson D."/>
            <person name="Knights A."/>
            <person name="Loulseged H."/>
            <person name="Mungall K."/>
            <person name="Oliver K."/>
            <person name="Price C."/>
            <person name="Quail M.A."/>
            <person name="Urushihara H."/>
            <person name="Hernandez J."/>
            <person name="Rabbinowitsch E."/>
            <person name="Steffen D."/>
            <person name="Sanders M."/>
            <person name="Ma J."/>
            <person name="Kohara Y."/>
            <person name="Sharp S."/>
            <person name="Simmonds M."/>
            <person name="Spiegler S."/>
            <person name="Tivey A."/>
            <person name="Sugano S."/>
            <person name="White B."/>
            <person name="Walker D."/>
            <person name="Woodward J."/>
            <person name="Winckler T."/>
            <person name="Tanaka Y."/>
            <person name="Shaulsky G."/>
            <person name="Schleicher M."/>
            <person name="Weinstock G."/>
            <person name="Rosenthal A."/>
            <person name="Cox E.C."/>
            <person name="Chisholm R.L."/>
            <person name="Gibbs R."/>
            <person name="Loomis W.F."/>
            <person name="Platzer M."/>
            <person name="Kay R.R."/>
            <person name="Williams J."/>
            <person name="Dear P.H."/>
            <person name="Noegel A.A."/>
            <person name="Barrell B."/>
            <person name="Kuspa A."/>
        </authorList>
    </citation>
    <scope>NUCLEOTIDE SEQUENCE [LARGE SCALE GENOMIC DNA]</scope>
    <source>
        <strain evidence="8 9">AX4</strain>
    </source>
</reference>
<comment type="similarity">
    <text evidence="1">Belongs to the peptidase S28 family.</text>
</comment>
<accession>Q54YD0</accession>
<dbReference type="RefSeq" id="XP_642272.1">
    <property type="nucleotide sequence ID" value="XM_637180.1"/>
</dbReference>
<dbReference type="Gene3D" id="1.20.120.980">
    <property type="entry name" value="Serine carboxypeptidase S28, SKS domain"/>
    <property type="match status" value="1"/>
</dbReference>
<dbReference type="PANTHER" id="PTHR11010">
    <property type="entry name" value="PROTEASE S28 PRO-X CARBOXYPEPTIDASE-RELATED"/>
    <property type="match status" value="1"/>
</dbReference>
<dbReference type="InterPro" id="IPR029058">
    <property type="entry name" value="AB_hydrolase_fold"/>
</dbReference>
<dbReference type="InterPro" id="IPR042269">
    <property type="entry name" value="Ser_carbopepase_S28_SKS"/>
</dbReference>
<dbReference type="MEROPS" id="S28.A22"/>
<dbReference type="GO" id="GO:0008239">
    <property type="term" value="F:dipeptidyl-peptidase activity"/>
    <property type="evidence" value="ECO:0000318"/>
    <property type="project" value="GO_Central"/>
</dbReference>